<reference evidence="2 3" key="1">
    <citation type="submission" date="2016-10" db="EMBL/GenBank/DDBJ databases">
        <authorList>
            <person name="de Groot N.N."/>
        </authorList>
    </citation>
    <scope>NUCLEOTIDE SEQUENCE [LARGE SCALE GENOMIC DNA]</scope>
    <source>
        <strain evidence="2 3">DSM 25232</strain>
    </source>
</reference>
<dbReference type="AlphaFoldDB" id="A0A1H7RXA6"/>
<dbReference type="STRING" id="1038014.SAMN04487910_2909"/>
<name>A0A1H7RXA6_AQUAM</name>
<dbReference type="RefSeq" id="WP_091409789.1">
    <property type="nucleotide sequence ID" value="NZ_FOAB01000005.1"/>
</dbReference>
<evidence type="ECO:0000313" key="3">
    <source>
        <dbReference type="Proteomes" id="UP000198521"/>
    </source>
</evidence>
<organism evidence="2 3">
    <name type="scientific">Aquimarina amphilecti</name>
    <dbReference type="NCBI Taxonomy" id="1038014"/>
    <lineage>
        <taxon>Bacteria</taxon>
        <taxon>Pseudomonadati</taxon>
        <taxon>Bacteroidota</taxon>
        <taxon>Flavobacteriia</taxon>
        <taxon>Flavobacteriales</taxon>
        <taxon>Flavobacteriaceae</taxon>
        <taxon>Aquimarina</taxon>
    </lineage>
</organism>
<dbReference type="OrthoDB" id="5513217at2"/>
<evidence type="ECO:0000259" key="1">
    <source>
        <dbReference type="Pfam" id="PF11827"/>
    </source>
</evidence>
<keyword evidence="3" id="KW-1185">Reference proteome</keyword>
<dbReference type="EMBL" id="FOAB01000005">
    <property type="protein sequence ID" value="SEL64766.1"/>
    <property type="molecule type" value="Genomic_DNA"/>
</dbReference>
<sequence>MNRTFFNTILIGVITLLISSCGKDKKESEKVVPVKEEVVVESDIDLNLTDSRSEIIFDDENVNKIYDQYLMVKRGLVNSDFKVVQQEAKKMEDLIKNEDERKQLKSTAKLIALTKDIKKQRDFFVTLTVETEKMINNSAITSGEIYKQFCPMAFDGNGGYWLSDSKEVRNPYYGNKMLKCGSVNETIK</sequence>
<dbReference type="PROSITE" id="PS51257">
    <property type="entry name" value="PROKAR_LIPOPROTEIN"/>
    <property type="match status" value="1"/>
</dbReference>
<protein>
    <recommendedName>
        <fullName evidence="1">DUF3347 domain-containing protein</fullName>
    </recommendedName>
</protein>
<evidence type="ECO:0000313" key="2">
    <source>
        <dbReference type="EMBL" id="SEL64766.1"/>
    </source>
</evidence>
<proteinExistence type="predicted"/>
<dbReference type="Pfam" id="PF11827">
    <property type="entry name" value="DUF3347"/>
    <property type="match status" value="1"/>
</dbReference>
<dbReference type="InterPro" id="IPR021782">
    <property type="entry name" value="DUF3347"/>
</dbReference>
<gene>
    <name evidence="2" type="ORF">SAMN04487910_2909</name>
</gene>
<feature type="domain" description="DUF3347" evidence="1">
    <location>
        <begin position="65"/>
        <end position="141"/>
    </location>
</feature>
<accession>A0A1H7RXA6</accession>
<dbReference type="Proteomes" id="UP000198521">
    <property type="component" value="Unassembled WGS sequence"/>
</dbReference>